<evidence type="ECO:0000259" key="3">
    <source>
        <dbReference type="Pfam" id="PF04394"/>
    </source>
</evidence>
<feature type="coiled-coil region" evidence="1">
    <location>
        <begin position="83"/>
        <end position="120"/>
    </location>
</feature>
<dbReference type="Pfam" id="PF04394">
    <property type="entry name" value="DUF536"/>
    <property type="match status" value="1"/>
</dbReference>
<feature type="domain" description="Regulator of chromosome segregation-like C-terminal" evidence="3">
    <location>
        <begin position="96"/>
        <end position="128"/>
    </location>
</feature>
<reference evidence="4" key="1">
    <citation type="submission" date="2015-10" db="EMBL/GenBank/DDBJ databases">
        <authorList>
            <person name="Gilbert D.G."/>
        </authorList>
    </citation>
    <scope>NUCLEOTIDE SEQUENCE</scope>
    <source>
        <strain evidence="4">Lp167-67</strain>
    </source>
</reference>
<feature type="region of interest" description="Disordered" evidence="2">
    <location>
        <begin position="132"/>
        <end position="181"/>
    </location>
</feature>
<evidence type="ECO:0000256" key="2">
    <source>
        <dbReference type="SAM" id="MobiDB-lite"/>
    </source>
</evidence>
<accession>A0A0U5FDD3</accession>
<feature type="compositionally biased region" description="Low complexity" evidence="2">
    <location>
        <begin position="161"/>
        <end position="171"/>
    </location>
</feature>
<dbReference type="EMBL" id="LN887705">
    <property type="protein sequence ID" value="CUR42209.1"/>
    <property type="molecule type" value="Genomic_DNA"/>
</dbReference>
<sequence length="181" mass="20796">MSTNRYTIKQLSDELGVTKPGIRKLMNSSFRKRYTIVTGNRILINEAGAKVIRDHFGNHKIETKDSSQKQTQTVSSNDDDKVLKAKNETIALLKAQLKAKDDQIANMQKLMDQNQQLLLNTQSENKHLLALNHDSKIDESQVQDGEYKETETDRKQETETTENSSNTSNSNDNKPWWKRIF</sequence>
<name>A0A0U5FDD3_LIMRT</name>
<dbReference type="RefSeq" id="WP_339111698.1">
    <property type="nucleotide sequence ID" value="NZ_LN887705.1"/>
</dbReference>
<feature type="compositionally biased region" description="Basic and acidic residues" evidence="2">
    <location>
        <begin position="133"/>
        <end position="158"/>
    </location>
</feature>
<evidence type="ECO:0000256" key="1">
    <source>
        <dbReference type="SAM" id="Coils"/>
    </source>
</evidence>
<gene>
    <name evidence="4" type="ORF">LRLP16767_LRLP167_00314</name>
</gene>
<organism evidence="4">
    <name type="scientific">Limosilactobacillus reuteri</name>
    <name type="common">Lactobacillus reuteri</name>
    <dbReference type="NCBI Taxonomy" id="1598"/>
    <lineage>
        <taxon>Bacteria</taxon>
        <taxon>Bacillati</taxon>
        <taxon>Bacillota</taxon>
        <taxon>Bacilli</taxon>
        <taxon>Lactobacillales</taxon>
        <taxon>Lactobacillaceae</taxon>
        <taxon>Limosilactobacillus</taxon>
    </lineage>
</organism>
<evidence type="ECO:0000313" key="4">
    <source>
        <dbReference type="EMBL" id="CUR42209.1"/>
    </source>
</evidence>
<protein>
    <recommendedName>
        <fullName evidence="3">Regulator of chromosome segregation-like C-terminal domain-containing protein</fullName>
    </recommendedName>
</protein>
<dbReference type="AlphaFoldDB" id="A0A0U5FDD3"/>
<dbReference type="InterPro" id="IPR007489">
    <property type="entry name" value="RocS-like_C"/>
</dbReference>
<keyword evidence="1" id="KW-0175">Coiled coil</keyword>
<proteinExistence type="predicted"/>